<evidence type="ECO:0000313" key="2">
    <source>
        <dbReference type="EMBL" id="PAU46596.1"/>
    </source>
</evidence>
<proteinExistence type="predicted"/>
<name>A0A2A2D575_9ACTN</name>
<keyword evidence="3" id="KW-1185">Reference proteome</keyword>
<dbReference type="CDD" id="cd00093">
    <property type="entry name" value="HTH_XRE"/>
    <property type="match status" value="1"/>
</dbReference>
<dbReference type="Proteomes" id="UP000218944">
    <property type="component" value="Unassembled WGS sequence"/>
</dbReference>
<dbReference type="SMART" id="SM00530">
    <property type="entry name" value="HTH_XRE"/>
    <property type="match status" value="1"/>
</dbReference>
<dbReference type="PROSITE" id="PS50943">
    <property type="entry name" value="HTH_CROC1"/>
    <property type="match status" value="1"/>
</dbReference>
<feature type="domain" description="HTH cro/C1-type" evidence="1">
    <location>
        <begin position="26"/>
        <end position="80"/>
    </location>
</feature>
<dbReference type="AlphaFoldDB" id="A0A2A2D575"/>
<sequence length="287" mass="32617">MQQPRGRPMRDISAPQCVVGELAGLLRDSRRRTGLSRADLAQKIGRSLSTIQRAEAGETPPGLAVIQGYTRICGLDSAEVDKQWRAARRSLQGYARRTLTQAPRLNLIRNDHELGAALVRVWEENDEPSARAMARRAEQRYLSTREFALLSKNTAWRITKRRTLPSSEATLKAYLFACDVPERYFDEWVHSWRRVRERRKQEAAQREVAAVAEERERNRYTGSEARAYMRAVGLLPTERYPGATAPWAARCVRCEELSRHRLASVVAGQGCRVCSQYEHEGAADQPL</sequence>
<dbReference type="EMBL" id="NSJV01000441">
    <property type="protein sequence ID" value="PAU46596.1"/>
    <property type="molecule type" value="Genomic_DNA"/>
</dbReference>
<dbReference type="InterPro" id="IPR001387">
    <property type="entry name" value="Cro/C1-type_HTH"/>
</dbReference>
<gene>
    <name evidence="2" type="ORF">CK936_23265</name>
</gene>
<dbReference type="RefSeq" id="WP_095582895.1">
    <property type="nucleotide sequence ID" value="NZ_JAJQQQ010000018.1"/>
</dbReference>
<organism evidence="2 3">
    <name type="scientific">Streptomyces albireticuli</name>
    <dbReference type="NCBI Taxonomy" id="1940"/>
    <lineage>
        <taxon>Bacteria</taxon>
        <taxon>Bacillati</taxon>
        <taxon>Actinomycetota</taxon>
        <taxon>Actinomycetes</taxon>
        <taxon>Kitasatosporales</taxon>
        <taxon>Streptomycetaceae</taxon>
        <taxon>Streptomyces</taxon>
    </lineage>
</organism>
<evidence type="ECO:0000313" key="3">
    <source>
        <dbReference type="Proteomes" id="UP000218944"/>
    </source>
</evidence>
<keyword evidence="2" id="KW-0238">DNA-binding</keyword>
<dbReference type="SUPFAM" id="SSF47413">
    <property type="entry name" value="lambda repressor-like DNA-binding domains"/>
    <property type="match status" value="1"/>
</dbReference>
<protein>
    <submittedName>
        <fullName evidence="2">DNA-binding protein</fullName>
    </submittedName>
</protein>
<dbReference type="InterPro" id="IPR010982">
    <property type="entry name" value="Lambda_DNA-bd_dom_sf"/>
</dbReference>
<dbReference type="Gene3D" id="1.10.260.40">
    <property type="entry name" value="lambda repressor-like DNA-binding domains"/>
    <property type="match status" value="1"/>
</dbReference>
<accession>A0A2A2D575</accession>
<comment type="caution">
    <text evidence="2">The sequence shown here is derived from an EMBL/GenBank/DDBJ whole genome shotgun (WGS) entry which is preliminary data.</text>
</comment>
<dbReference type="GO" id="GO:0003677">
    <property type="term" value="F:DNA binding"/>
    <property type="evidence" value="ECO:0007669"/>
    <property type="project" value="UniProtKB-KW"/>
</dbReference>
<evidence type="ECO:0000259" key="1">
    <source>
        <dbReference type="PROSITE" id="PS50943"/>
    </source>
</evidence>
<dbReference type="Pfam" id="PF13560">
    <property type="entry name" value="HTH_31"/>
    <property type="match status" value="1"/>
</dbReference>
<reference evidence="2 3" key="1">
    <citation type="submission" date="2017-08" db="EMBL/GenBank/DDBJ databases">
        <title>Genome sequence of Streptomyces albireticuli NRRL B-1670.</title>
        <authorList>
            <person name="Graham D.E."/>
            <person name="Mahan K.M."/>
            <person name="Klingeman D.M."/>
            <person name="Hettich R.L."/>
            <person name="Parry R.J."/>
            <person name="Spain J.C."/>
        </authorList>
    </citation>
    <scope>NUCLEOTIDE SEQUENCE [LARGE SCALE GENOMIC DNA]</scope>
    <source>
        <strain evidence="2 3">NRRL B-1670</strain>
    </source>
</reference>